<dbReference type="InterPro" id="IPR009326">
    <property type="entry name" value="DUF984"/>
</dbReference>
<dbReference type="InterPro" id="IPR007374">
    <property type="entry name" value="ASCH_domain"/>
</dbReference>
<dbReference type="AlphaFoldDB" id="A0A021VV27"/>
<name>A0A021VV27_9CELL</name>
<comment type="caution">
    <text evidence="3">The sequence shown here is derived from an EMBL/GenBank/DDBJ whole genome shotgun (WGS) entry which is preliminary data.</text>
</comment>
<feature type="domain" description="ASCH" evidence="2">
    <location>
        <begin position="66"/>
        <end position="183"/>
    </location>
</feature>
<reference evidence="3 4" key="1">
    <citation type="submission" date="2014-01" db="EMBL/GenBank/DDBJ databases">
        <title>Actinotalea ferrariae CF5-4.</title>
        <authorList>
            <person name="Chen F."/>
            <person name="Li Y."/>
            <person name="Wang G."/>
        </authorList>
    </citation>
    <scope>NUCLEOTIDE SEQUENCE [LARGE SCALE GENOMIC DNA]</scope>
    <source>
        <strain evidence="3 4">CF5-4</strain>
    </source>
</reference>
<dbReference type="EMBL" id="AXCW01000009">
    <property type="protein sequence ID" value="EYR64983.1"/>
    <property type="molecule type" value="Genomic_DNA"/>
</dbReference>
<dbReference type="InterPro" id="IPR015947">
    <property type="entry name" value="PUA-like_sf"/>
</dbReference>
<dbReference type="Proteomes" id="UP000019753">
    <property type="component" value="Unassembled WGS sequence"/>
</dbReference>
<organism evidence="3 4">
    <name type="scientific">Actinotalea ferrariae CF5-4</name>
    <dbReference type="NCBI Taxonomy" id="948458"/>
    <lineage>
        <taxon>Bacteria</taxon>
        <taxon>Bacillati</taxon>
        <taxon>Actinomycetota</taxon>
        <taxon>Actinomycetes</taxon>
        <taxon>Micrococcales</taxon>
        <taxon>Cellulomonadaceae</taxon>
        <taxon>Actinotalea</taxon>
    </lineage>
</organism>
<dbReference type="SUPFAM" id="SSF88697">
    <property type="entry name" value="PUA domain-like"/>
    <property type="match status" value="1"/>
</dbReference>
<accession>A0A021VV27</accession>
<protein>
    <recommendedName>
        <fullName evidence="2">ASCH domain-containing protein</fullName>
    </recommendedName>
</protein>
<dbReference type="Pfam" id="PF04266">
    <property type="entry name" value="ASCH"/>
    <property type="match status" value="1"/>
</dbReference>
<keyword evidence="4" id="KW-1185">Reference proteome</keyword>
<proteinExistence type="predicted"/>
<dbReference type="PANTHER" id="PTHR39203">
    <property type="entry name" value="CYTOPLASMIC PROTEIN-RELATED"/>
    <property type="match status" value="1"/>
</dbReference>
<evidence type="ECO:0000259" key="2">
    <source>
        <dbReference type="SMART" id="SM01022"/>
    </source>
</evidence>
<feature type="region of interest" description="Disordered" evidence="1">
    <location>
        <begin position="1"/>
        <end position="28"/>
    </location>
</feature>
<dbReference type="SMART" id="SM01022">
    <property type="entry name" value="ASCH"/>
    <property type="match status" value="1"/>
</dbReference>
<dbReference type="Gene3D" id="3.10.400.10">
    <property type="entry name" value="Sulfate adenylyltransferase"/>
    <property type="match status" value="1"/>
</dbReference>
<dbReference type="PANTHER" id="PTHR39203:SF1">
    <property type="entry name" value="CYTOPLASMIC PROTEIN"/>
    <property type="match status" value="1"/>
</dbReference>
<evidence type="ECO:0000313" key="3">
    <source>
        <dbReference type="EMBL" id="EYR64983.1"/>
    </source>
</evidence>
<sequence>MGETGGMSQPEDDAQHPEPLTPEEEERAAELQRFWEVARSRAGLGRLSAVVGTGVLATVPPPVGRLAAEPALADERLARVLDGTVTAVSAPLEELERAGADLPQADDLWIATDGAGRPRALLRTTGVEVVRLADVDADHVRAEAGHDDVAAWRRETDGALRTALGTEPDDTTPLLVERFVVVFP</sequence>
<gene>
    <name evidence="3" type="ORF">N866_19640</name>
</gene>
<evidence type="ECO:0000256" key="1">
    <source>
        <dbReference type="SAM" id="MobiDB-lite"/>
    </source>
</evidence>
<evidence type="ECO:0000313" key="4">
    <source>
        <dbReference type="Proteomes" id="UP000019753"/>
    </source>
</evidence>